<feature type="non-terminal residue" evidence="2">
    <location>
        <position position="41"/>
    </location>
</feature>
<feature type="region of interest" description="Disordered" evidence="1">
    <location>
        <begin position="1"/>
        <end position="41"/>
    </location>
</feature>
<dbReference type="AlphaFoldDB" id="A0A6J4UN36"/>
<proteinExistence type="predicted"/>
<sequence>GARPDPLRAPSARHGFSREPSPAGARVERPSCDTSPSEPHL</sequence>
<dbReference type="EMBL" id="CADCWH010000197">
    <property type="protein sequence ID" value="CAA9555460.1"/>
    <property type="molecule type" value="Genomic_DNA"/>
</dbReference>
<organism evidence="2">
    <name type="scientific">uncultured Thermomicrobiales bacterium</name>
    <dbReference type="NCBI Taxonomy" id="1645740"/>
    <lineage>
        <taxon>Bacteria</taxon>
        <taxon>Pseudomonadati</taxon>
        <taxon>Thermomicrobiota</taxon>
        <taxon>Thermomicrobia</taxon>
        <taxon>Thermomicrobiales</taxon>
        <taxon>environmental samples</taxon>
    </lineage>
</organism>
<feature type="compositionally biased region" description="Polar residues" evidence="1">
    <location>
        <begin position="32"/>
        <end position="41"/>
    </location>
</feature>
<evidence type="ECO:0000313" key="2">
    <source>
        <dbReference type="EMBL" id="CAA9555460.1"/>
    </source>
</evidence>
<protein>
    <submittedName>
        <fullName evidence="2">Uncharacterized protein</fullName>
    </submittedName>
</protein>
<feature type="non-terminal residue" evidence="2">
    <location>
        <position position="1"/>
    </location>
</feature>
<reference evidence="2" key="1">
    <citation type="submission" date="2020-02" db="EMBL/GenBank/DDBJ databases">
        <authorList>
            <person name="Meier V. D."/>
        </authorList>
    </citation>
    <scope>NUCLEOTIDE SEQUENCE</scope>
    <source>
        <strain evidence="2">AVDCRST_MAG70</strain>
    </source>
</reference>
<name>A0A6J4UN36_9BACT</name>
<accession>A0A6J4UN36</accession>
<evidence type="ECO:0000256" key="1">
    <source>
        <dbReference type="SAM" id="MobiDB-lite"/>
    </source>
</evidence>
<gene>
    <name evidence="2" type="ORF">AVDCRST_MAG70-1251</name>
</gene>